<gene>
    <name evidence="2" type="ORF">LLUT_LOCUS3241</name>
</gene>
<evidence type="ECO:0000313" key="3">
    <source>
        <dbReference type="Proteomes" id="UP001497480"/>
    </source>
</evidence>
<organism evidence="2 3">
    <name type="scientific">Lupinus luteus</name>
    <name type="common">European yellow lupine</name>
    <dbReference type="NCBI Taxonomy" id="3873"/>
    <lineage>
        <taxon>Eukaryota</taxon>
        <taxon>Viridiplantae</taxon>
        <taxon>Streptophyta</taxon>
        <taxon>Embryophyta</taxon>
        <taxon>Tracheophyta</taxon>
        <taxon>Spermatophyta</taxon>
        <taxon>Magnoliopsida</taxon>
        <taxon>eudicotyledons</taxon>
        <taxon>Gunneridae</taxon>
        <taxon>Pentapetalae</taxon>
        <taxon>rosids</taxon>
        <taxon>fabids</taxon>
        <taxon>Fabales</taxon>
        <taxon>Fabaceae</taxon>
        <taxon>Papilionoideae</taxon>
        <taxon>50 kb inversion clade</taxon>
        <taxon>genistoids sensu lato</taxon>
        <taxon>core genistoids</taxon>
        <taxon>Genisteae</taxon>
        <taxon>Lupinus</taxon>
    </lineage>
</organism>
<accession>A0AAV1VYS7</accession>
<comment type="caution">
    <text evidence="2">The sequence shown here is derived from an EMBL/GenBank/DDBJ whole genome shotgun (WGS) entry which is preliminary data.</text>
</comment>
<dbReference type="AlphaFoldDB" id="A0AAV1VYS7"/>
<sequence>MEVGHDLSLAFPSMKNYHHEMSSYVGMPKLEVGNPDYHGMAYKGLNNPYVSNSLYLSNGFPMQEIKPNLGFSIDGLGNRSYTNNGVQDNSGKILFPFGDMKQHSNLGVQVELNKEQGNNSSSGYWNEMVDEGSSW</sequence>
<proteinExistence type="predicted"/>
<reference evidence="2 3" key="1">
    <citation type="submission" date="2024-03" db="EMBL/GenBank/DDBJ databases">
        <authorList>
            <person name="Martinez-Hernandez J."/>
        </authorList>
    </citation>
    <scope>NUCLEOTIDE SEQUENCE [LARGE SCALE GENOMIC DNA]</scope>
</reference>
<keyword evidence="3" id="KW-1185">Reference proteome</keyword>
<dbReference type="EMBL" id="CAXHTB010000002">
    <property type="protein sequence ID" value="CAL0302181.1"/>
    <property type="molecule type" value="Genomic_DNA"/>
</dbReference>
<feature type="region of interest" description="Disordered" evidence="1">
    <location>
        <begin position="116"/>
        <end position="135"/>
    </location>
</feature>
<dbReference type="Proteomes" id="UP001497480">
    <property type="component" value="Unassembled WGS sequence"/>
</dbReference>
<protein>
    <submittedName>
        <fullName evidence="2">Uncharacterized protein</fullName>
    </submittedName>
</protein>
<evidence type="ECO:0000313" key="2">
    <source>
        <dbReference type="EMBL" id="CAL0302181.1"/>
    </source>
</evidence>
<evidence type="ECO:0000256" key="1">
    <source>
        <dbReference type="SAM" id="MobiDB-lite"/>
    </source>
</evidence>
<name>A0AAV1VYS7_LUPLU</name>